<dbReference type="Proteomes" id="UP000184148">
    <property type="component" value="Unassembled WGS sequence"/>
</dbReference>
<gene>
    <name evidence="1" type="ORF">SAMN02745133_02538</name>
</gene>
<dbReference type="STRING" id="1121429.SAMN02745133_02538"/>
<reference evidence="2" key="1">
    <citation type="submission" date="2016-11" db="EMBL/GenBank/DDBJ databases">
        <authorList>
            <person name="Varghese N."/>
            <person name="Submissions S."/>
        </authorList>
    </citation>
    <scope>NUCLEOTIDE SEQUENCE [LARGE SCALE GENOMIC DNA]</scope>
    <source>
        <strain evidence="2">DSM 12395</strain>
    </source>
</reference>
<keyword evidence="2" id="KW-1185">Reference proteome</keyword>
<evidence type="ECO:0000313" key="1">
    <source>
        <dbReference type="EMBL" id="SHF39462.1"/>
    </source>
</evidence>
<accession>A0A1M5BBC6</accession>
<evidence type="ECO:0000313" key="2">
    <source>
        <dbReference type="Proteomes" id="UP000184148"/>
    </source>
</evidence>
<protein>
    <submittedName>
        <fullName evidence="1">Uncharacterized protein</fullName>
    </submittedName>
</protein>
<proteinExistence type="predicted"/>
<sequence>MDEELKGVLFPEQSGALTLLYPIKLDCNKPIVKVEVISESGNELFNHDIALWDTTRSISIYNQDGLLLTKSNSYKEKMSFYAIVDSGTEIPVSGQRVFDINREWFLHHLNGQEISQLESLLGRGFLWLDDELTDVRNPDSERNRNNELPFNIRQVTIYPDRDVIPRLGEAISFTISVPGQSCQVIKIIYGDKNITFNQNGFRYVTVPVAIRELKPLFKINILYNGREMYCLEKRPKIKWRGASLIKSKEKVVLTKQCIIEQKELINNPLQVHLPANWRQKENRQKLCLMEGYQILEEVKTSPQLLKNVGGFGAPLILKRPYNSQDRLVIAGEVQNRGMIREIYYDARLKKTLIKFKCAYELGEEHQVFIWDSTCTLREVPGNCIEQSKDNDSWYISFEISPDIAVMVAYRGLRVGTWWGERFFPTLLGSSRIVSPTAIAALLRWGRFPIVSSQLYSFVQRLLQTHPTDVIAAWILDEGLPEGLKHAMVSEGEKAALRYYLLDLRVGNMLNQLMISRYFTRPTKQTIDEIIKYLGWCRVKINDVSPLLYADLVRRIVRRIKADLGVIAARDMVHRLELEILQLKNPGKINEEREKLGELAAKEANVDYFFIKNGIVRRALDWIYQRPLGNWSRPNILAACSFPYLRKYLCVSLINAAYN</sequence>
<organism evidence="1 2">
    <name type="scientific">Desulforamulus putei DSM 12395</name>
    <dbReference type="NCBI Taxonomy" id="1121429"/>
    <lineage>
        <taxon>Bacteria</taxon>
        <taxon>Bacillati</taxon>
        <taxon>Bacillota</taxon>
        <taxon>Clostridia</taxon>
        <taxon>Eubacteriales</taxon>
        <taxon>Peptococcaceae</taxon>
        <taxon>Desulforamulus</taxon>
    </lineage>
</organism>
<name>A0A1M5BBC6_9FIRM</name>
<dbReference type="AlphaFoldDB" id="A0A1M5BBC6"/>
<dbReference type="EMBL" id="FQUY01000021">
    <property type="protein sequence ID" value="SHF39462.1"/>
    <property type="molecule type" value="Genomic_DNA"/>
</dbReference>